<dbReference type="STRING" id="937777.Deipe_2905"/>
<dbReference type="Pfam" id="PF14332">
    <property type="entry name" value="DUF4388"/>
    <property type="match status" value="1"/>
</dbReference>
<proteinExistence type="predicted"/>
<protein>
    <recommendedName>
        <fullName evidence="1">PatA-like N-terminal domain-containing protein</fullName>
    </recommendedName>
</protein>
<dbReference type="Proteomes" id="UP000010467">
    <property type="component" value="Chromosome"/>
</dbReference>
<accession>L0A3E3</accession>
<keyword evidence="3" id="KW-1185">Reference proteome</keyword>
<sequence>MQGDLADLPLLGVLELVHFSRKTGVLEVNSKVPFNFTFVQGEIVEGGILDWLGLDAINALPLSPEAGRFHFHSREIAGQPIKPFARLMGDWAHLVDEWSRVCGLIGSPSRVLRGNLSGYEEGRSVRAVARQGGEKLFTVAQRAADAVASGKLSLTDRYAWHVLRIRHPRSSGSELLVGSSLEHVLDGQHNLGELIAQGYSEQELREFLLHELREGLRFPGAGWVLRDLAWETENLTQTARAV</sequence>
<dbReference type="eggNOG" id="ENOG502ZF0Q">
    <property type="taxonomic scope" value="Bacteria"/>
</dbReference>
<dbReference type="HOGENOM" id="CLU_1128634_0_0_0"/>
<evidence type="ECO:0000313" key="3">
    <source>
        <dbReference type="Proteomes" id="UP000010467"/>
    </source>
</evidence>
<reference evidence="3" key="1">
    <citation type="submission" date="2012-03" db="EMBL/GenBank/DDBJ databases">
        <title>Complete sequence of chromosome of Deinococcus peraridilitoris DSM 19664.</title>
        <authorList>
            <person name="Lucas S."/>
            <person name="Copeland A."/>
            <person name="Lapidus A."/>
            <person name="Glavina del Rio T."/>
            <person name="Dalin E."/>
            <person name="Tice H."/>
            <person name="Bruce D."/>
            <person name="Goodwin L."/>
            <person name="Pitluck S."/>
            <person name="Peters L."/>
            <person name="Mikhailova N."/>
            <person name="Lu M."/>
            <person name="Kyrpides N."/>
            <person name="Mavromatis K."/>
            <person name="Ivanova N."/>
            <person name="Brettin T."/>
            <person name="Detter J.C."/>
            <person name="Han C."/>
            <person name="Larimer F."/>
            <person name="Land M."/>
            <person name="Hauser L."/>
            <person name="Markowitz V."/>
            <person name="Cheng J.-F."/>
            <person name="Hugenholtz P."/>
            <person name="Woyke T."/>
            <person name="Wu D."/>
            <person name="Pukall R."/>
            <person name="Steenblock K."/>
            <person name="Brambilla E."/>
            <person name="Klenk H.-P."/>
            <person name="Eisen J.A."/>
        </authorList>
    </citation>
    <scope>NUCLEOTIDE SEQUENCE [LARGE SCALE GENOMIC DNA]</scope>
    <source>
        <strain evidence="3">DSM 19664 / LMG 22246 / CIP 109416 / KR-200</strain>
    </source>
</reference>
<gene>
    <name evidence="2" type="ordered locus">Deipe_2905</name>
</gene>
<dbReference type="RefSeq" id="WP_015236668.1">
    <property type="nucleotide sequence ID" value="NC_019793.1"/>
</dbReference>
<dbReference type="AlphaFoldDB" id="L0A3E3"/>
<dbReference type="KEGG" id="dpd:Deipe_2905"/>
<dbReference type="OrthoDB" id="61762at2"/>
<evidence type="ECO:0000259" key="1">
    <source>
        <dbReference type="Pfam" id="PF14332"/>
    </source>
</evidence>
<dbReference type="InterPro" id="IPR025497">
    <property type="entry name" value="PatA-like_N"/>
</dbReference>
<feature type="domain" description="PatA-like N-terminal" evidence="1">
    <location>
        <begin position="2"/>
        <end position="99"/>
    </location>
</feature>
<dbReference type="EMBL" id="CP003382">
    <property type="protein sequence ID" value="AFZ68366.1"/>
    <property type="molecule type" value="Genomic_DNA"/>
</dbReference>
<dbReference type="PATRIC" id="fig|937777.3.peg.2923"/>
<organism evidence="2 3">
    <name type="scientific">Deinococcus peraridilitoris (strain DSM 19664 / LMG 22246 / CIP 109416 / KR-200)</name>
    <dbReference type="NCBI Taxonomy" id="937777"/>
    <lineage>
        <taxon>Bacteria</taxon>
        <taxon>Thermotogati</taxon>
        <taxon>Deinococcota</taxon>
        <taxon>Deinococci</taxon>
        <taxon>Deinococcales</taxon>
        <taxon>Deinococcaceae</taxon>
        <taxon>Deinococcus</taxon>
    </lineage>
</organism>
<name>L0A3E3_DEIPD</name>
<evidence type="ECO:0000313" key="2">
    <source>
        <dbReference type="EMBL" id="AFZ68366.1"/>
    </source>
</evidence>